<dbReference type="Gene3D" id="1.10.1200.10">
    <property type="entry name" value="ACP-like"/>
    <property type="match status" value="1"/>
</dbReference>
<dbReference type="GO" id="GO:0006633">
    <property type="term" value="P:fatty acid biosynthetic process"/>
    <property type="evidence" value="ECO:0007669"/>
    <property type="project" value="TreeGrafter"/>
</dbReference>
<dbReference type="InterPro" id="IPR013154">
    <property type="entry name" value="ADH-like_N"/>
</dbReference>
<dbReference type="Gene3D" id="3.40.50.720">
    <property type="entry name" value="NAD(P)-binding Rossmann-like Domain"/>
    <property type="match status" value="1"/>
</dbReference>
<dbReference type="GO" id="GO:0031177">
    <property type="term" value="F:phosphopantetheine binding"/>
    <property type="evidence" value="ECO:0007669"/>
    <property type="project" value="InterPro"/>
</dbReference>
<sequence>MVTSAKKILWVTKGGGQHADTPEFDLVTGFARCIRTEYSNLSFVTLALDPINTITKNIDHIVKAFRKIAFQGQINFGEQEFTNPQSAKLQEFTSRPLALSISSPGLLNTIQFVTDDLYDEPLNPDEVEVKVKATGLNFKDILVLLSCVPSQHIGVECAGVITKVGKAVMECFKPGDRVLCVAEGAYKTYVRTKGCVVAKIPEWLSFVAAAAIPVAYGTAFYSLYEVGRMRANSTILIHCGAGGVGQAAIQLAKLLTPSSKIYVTIRVMALLLDQKIEVEVPHVYNYSQLEDAFRFLQSGKNMGKVVAELHEFDIVPVVPNARPSYQFDPSASYLISGGFGGLGRSITRWMASRGAKNFVILSRSGASSVAALELLDEMAQKGVKVFAPSCDTSHEESLAAVLRDCTQDLPPIKGCVQAAMDLRDSIFENMKVEGFNSSLDPKVKGSWNLHNQLPKGMDFFIMLSSVTGILGASSQSNYGAGNTFQDALSKHRVARWERAVSLDLGIIEGAGFVAENPEIKSILVAHGYFEIEEVQFHAILDYYCSPTLPLLSTSESQLVVGIKTPASIKADGLETPYWVHQPMFRTLFQMDNDLIQRSSFETQKDYKSVLLSAESSIDAIDIMCTALKEKLSKLLSIPLEVIDGHSSITSYGTDSLVAVELKNWLSKEMGADITTLEILGNTSLLNFGRVVLEKTPLRAKPTNYNPRFYRPRAIQRLNVPTQLKTQQTDQKIDQIQNLLHQLLARDESRGRSVRRSPLRSEAPTFLTVERYSEASTATSQKTPRSARLPDPDKLSDGIDPTFKYWEVEIDSKLQVNADHFETEAARMAYIFARAQGDARKHLFPRYNSRTQTSGTSES</sequence>
<dbReference type="Pfam" id="PF23114">
    <property type="entry name" value="NAD-bd_HRPKS_sdrA"/>
    <property type="match status" value="1"/>
</dbReference>
<proteinExistence type="predicted"/>
<dbReference type="InterPro" id="IPR057326">
    <property type="entry name" value="KR_dom"/>
</dbReference>
<dbReference type="EMBL" id="JAAMPI010000810">
    <property type="protein sequence ID" value="KAF4628460.1"/>
    <property type="molecule type" value="Genomic_DNA"/>
</dbReference>
<dbReference type="InterPro" id="IPR009081">
    <property type="entry name" value="PP-bd_ACP"/>
</dbReference>
<feature type="compositionally biased region" description="Polar residues" evidence="4">
    <location>
        <begin position="773"/>
        <end position="783"/>
    </location>
</feature>
<keyword evidence="7" id="KW-1185">Reference proteome</keyword>
<dbReference type="InterPro" id="IPR050091">
    <property type="entry name" value="PKS_NRPS_Biosynth_Enz"/>
</dbReference>
<protein>
    <recommendedName>
        <fullName evidence="5">Carrier domain-containing protein</fullName>
    </recommendedName>
</protein>
<evidence type="ECO:0000313" key="7">
    <source>
        <dbReference type="Proteomes" id="UP000566819"/>
    </source>
</evidence>
<dbReference type="GO" id="GO:0044550">
    <property type="term" value="P:secondary metabolite biosynthetic process"/>
    <property type="evidence" value="ECO:0007669"/>
    <property type="project" value="TreeGrafter"/>
</dbReference>
<name>A0A8H4RE62_9HELO</name>
<evidence type="ECO:0000256" key="1">
    <source>
        <dbReference type="ARBA" id="ARBA00022450"/>
    </source>
</evidence>
<feature type="region of interest" description="Disordered" evidence="4">
    <location>
        <begin position="771"/>
        <end position="794"/>
    </location>
</feature>
<dbReference type="InterPro" id="IPR013968">
    <property type="entry name" value="PKS_KR"/>
</dbReference>
<accession>A0A8H4RE62</accession>
<feature type="domain" description="Carrier" evidence="5">
    <location>
        <begin position="618"/>
        <end position="695"/>
    </location>
</feature>
<evidence type="ECO:0000256" key="3">
    <source>
        <dbReference type="ARBA" id="ARBA00023268"/>
    </source>
</evidence>
<dbReference type="GO" id="GO:0016491">
    <property type="term" value="F:oxidoreductase activity"/>
    <property type="evidence" value="ECO:0007669"/>
    <property type="project" value="InterPro"/>
</dbReference>
<evidence type="ECO:0000256" key="4">
    <source>
        <dbReference type="SAM" id="MobiDB-lite"/>
    </source>
</evidence>
<keyword evidence="1" id="KW-0596">Phosphopantetheine</keyword>
<organism evidence="6 7">
    <name type="scientific">Cudoniella acicularis</name>
    <dbReference type="NCBI Taxonomy" id="354080"/>
    <lineage>
        <taxon>Eukaryota</taxon>
        <taxon>Fungi</taxon>
        <taxon>Dikarya</taxon>
        <taxon>Ascomycota</taxon>
        <taxon>Pezizomycotina</taxon>
        <taxon>Leotiomycetes</taxon>
        <taxon>Helotiales</taxon>
        <taxon>Tricladiaceae</taxon>
        <taxon>Cudoniella</taxon>
    </lineage>
</organism>
<dbReference type="InterPro" id="IPR020843">
    <property type="entry name" value="ER"/>
</dbReference>
<dbReference type="SMART" id="SM00822">
    <property type="entry name" value="PKS_KR"/>
    <property type="match status" value="1"/>
</dbReference>
<comment type="caution">
    <text evidence="6">The sequence shown here is derived from an EMBL/GenBank/DDBJ whole genome shotgun (WGS) entry which is preliminary data.</text>
</comment>
<dbReference type="Pfam" id="PF08240">
    <property type="entry name" value="ADH_N"/>
    <property type="match status" value="1"/>
</dbReference>
<dbReference type="InterPro" id="IPR011032">
    <property type="entry name" value="GroES-like_sf"/>
</dbReference>
<gene>
    <name evidence="6" type="ORF">G7Y89_g9697</name>
</gene>
<keyword evidence="3" id="KW-0511">Multifunctional enzyme</keyword>
<keyword evidence="2" id="KW-0597">Phosphoprotein</keyword>
<dbReference type="SUPFAM" id="SSF50129">
    <property type="entry name" value="GroES-like"/>
    <property type="match status" value="1"/>
</dbReference>
<dbReference type="PANTHER" id="PTHR43775">
    <property type="entry name" value="FATTY ACID SYNTHASE"/>
    <property type="match status" value="1"/>
</dbReference>
<dbReference type="SMART" id="SM00823">
    <property type="entry name" value="PKS_PP"/>
    <property type="match status" value="1"/>
</dbReference>
<dbReference type="InterPro" id="IPR020806">
    <property type="entry name" value="PKS_PP-bd"/>
</dbReference>
<dbReference type="SMART" id="SM00829">
    <property type="entry name" value="PKS_ER"/>
    <property type="match status" value="1"/>
</dbReference>
<dbReference type="Proteomes" id="UP000566819">
    <property type="component" value="Unassembled WGS sequence"/>
</dbReference>
<dbReference type="InterPro" id="IPR036291">
    <property type="entry name" value="NAD(P)-bd_dom_sf"/>
</dbReference>
<dbReference type="InterPro" id="IPR036736">
    <property type="entry name" value="ACP-like_sf"/>
</dbReference>
<dbReference type="CDD" id="cd05195">
    <property type="entry name" value="enoyl_red"/>
    <property type="match status" value="1"/>
</dbReference>
<dbReference type="GO" id="GO:0004312">
    <property type="term" value="F:fatty acid synthase activity"/>
    <property type="evidence" value="ECO:0007669"/>
    <property type="project" value="TreeGrafter"/>
</dbReference>
<dbReference type="PROSITE" id="PS50075">
    <property type="entry name" value="CARRIER"/>
    <property type="match status" value="1"/>
</dbReference>
<evidence type="ECO:0000313" key="6">
    <source>
        <dbReference type="EMBL" id="KAF4628460.1"/>
    </source>
</evidence>
<dbReference type="AlphaFoldDB" id="A0A8H4RE62"/>
<dbReference type="PANTHER" id="PTHR43775:SF29">
    <property type="entry name" value="ASPERFURANONE POLYKETIDE SYNTHASE AFOG-RELATED"/>
    <property type="match status" value="1"/>
</dbReference>
<dbReference type="SUPFAM" id="SSF51735">
    <property type="entry name" value="NAD(P)-binding Rossmann-fold domains"/>
    <property type="match status" value="2"/>
</dbReference>
<reference evidence="6 7" key="1">
    <citation type="submission" date="2020-03" db="EMBL/GenBank/DDBJ databases">
        <title>Draft Genome Sequence of Cudoniella acicularis.</title>
        <authorList>
            <person name="Buettner E."/>
            <person name="Kellner H."/>
        </authorList>
    </citation>
    <scope>NUCLEOTIDE SEQUENCE [LARGE SCALE GENOMIC DNA]</scope>
    <source>
        <strain evidence="6 7">DSM 108380</strain>
    </source>
</reference>
<dbReference type="OrthoDB" id="329835at2759"/>
<dbReference type="SUPFAM" id="SSF47336">
    <property type="entry name" value="ACP-like"/>
    <property type="match status" value="1"/>
</dbReference>
<dbReference type="Pfam" id="PF23297">
    <property type="entry name" value="ACP_SdgA_C"/>
    <property type="match status" value="1"/>
</dbReference>
<evidence type="ECO:0000256" key="2">
    <source>
        <dbReference type="ARBA" id="ARBA00022553"/>
    </source>
</evidence>
<dbReference type="Gene3D" id="3.90.180.10">
    <property type="entry name" value="Medium-chain alcohol dehydrogenases, catalytic domain"/>
    <property type="match status" value="1"/>
</dbReference>
<dbReference type="Pfam" id="PF08659">
    <property type="entry name" value="KR"/>
    <property type="match status" value="1"/>
</dbReference>
<evidence type="ECO:0000259" key="5">
    <source>
        <dbReference type="PROSITE" id="PS50075"/>
    </source>
</evidence>
<dbReference type="InterPro" id="IPR056501">
    <property type="entry name" value="NAD-bd_HRPKS_sdrA"/>
</dbReference>